<accession>A0A2U2CEW9</accession>
<feature type="binding site" description="axial binding residue" evidence="10 11">
    <location>
        <position position="127"/>
    </location>
    <ligand>
        <name>heme</name>
        <dbReference type="ChEBI" id="CHEBI:30413"/>
    </ligand>
    <ligandPart>
        <name>Fe</name>
        <dbReference type="ChEBI" id="CHEBI:18248"/>
    </ligandPart>
</feature>
<dbReference type="RefSeq" id="WP_109532573.1">
    <property type="nucleotide sequence ID" value="NZ_QEYD01000003.1"/>
</dbReference>
<keyword evidence="7 10" id="KW-1133">Transmembrane helix</keyword>
<dbReference type="HAMAP" id="MF_01959">
    <property type="entry name" value="CcmE"/>
    <property type="match status" value="1"/>
</dbReference>
<dbReference type="GO" id="GO:0020037">
    <property type="term" value="F:heme binding"/>
    <property type="evidence" value="ECO:0007669"/>
    <property type="project" value="InterPro"/>
</dbReference>
<keyword evidence="10" id="KW-1003">Cell membrane</keyword>
<evidence type="ECO:0000256" key="8">
    <source>
        <dbReference type="ARBA" id="ARBA00023004"/>
    </source>
</evidence>
<protein>
    <recommendedName>
        <fullName evidence="10">Cytochrome c-type biogenesis protein CcmE</fullName>
    </recommendedName>
    <alternativeName>
        <fullName evidence="10">Cytochrome c maturation protein E</fullName>
    </alternativeName>
    <alternativeName>
        <fullName evidence="10">Heme chaperone CcmE</fullName>
    </alternativeName>
</protein>
<keyword evidence="14" id="KW-1185">Reference proteome</keyword>
<name>A0A2U2CEW9_9RHOB</name>
<keyword evidence="6 10" id="KW-0735">Signal-anchor</keyword>
<dbReference type="GO" id="GO:0017003">
    <property type="term" value="P:protein-heme linkage"/>
    <property type="evidence" value="ECO:0007669"/>
    <property type="project" value="UniProtKB-UniRule"/>
</dbReference>
<feature type="topological domain" description="Cytoplasmic" evidence="10">
    <location>
        <begin position="1"/>
        <end position="9"/>
    </location>
</feature>
<comment type="subcellular location">
    <subcellularLocation>
        <location evidence="10">Cell membrane</location>
        <topology evidence="10">Single-pass type II membrane protein</topology>
    </subcellularLocation>
    <subcellularLocation>
        <location evidence="1">Membrane</location>
    </subcellularLocation>
</comment>
<sequence length="165" mass="17629">MKSLKKTRRVQIIVVAVAALALSTGLIGFAMRDGINFFRSPSQVMAEPPAANEVFRLGGMVEVGSITRGQGETVSFRVTDFCESVPVTFRGILPDLFGENEGTVATGRLVDGVFVATEILAKHDETYMPREVADAVGVQGSPNAAANAQECEYHGENYATSGRDT</sequence>
<evidence type="ECO:0000256" key="9">
    <source>
        <dbReference type="ARBA" id="ARBA00023136"/>
    </source>
</evidence>
<dbReference type="Gene3D" id="2.40.50.140">
    <property type="entry name" value="Nucleic acid-binding proteins"/>
    <property type="match status" value="1"/>
</dbReference>
<keyword evidence="2 10" id="KW-0349">Heme</keyword>
<proteinExistence type="inferred from homology"/>
<gene>
    <name evidence="10" type="primary">ccmE</name>
    <name evidence="10" type="synonym">cycJ</name>
    <name evidence="13" type="ORF">C4N9_06265</name>
</gene>
<dbReference type="PANTHER" id="PTHR34128">
    <property type="entry name" value="CYTOCHROME C-TYPE BIOGENESIS PROTEIN CCME HOMOLOG, MITOCHONDRIAL"/>
    <property type="match status" value="1"/>
</dbReference>
<keyword evidence="5 10" id="KW-0201">Cytochrome c-type biogenesis</keyword>
<dbReference type="NCBIfam" id="NF009727">
    <property type="entry name" value="PRK13254.1-1"/>
    <property type="match status" value="1"/>
</dbReference>
<dbReference type="SUPFAM" id="SSF82093">
    <property type="entry name" value="Heme chaperone CcmE"/>
    <property type="match status" value="1"/>
</dbReference>
<dbReference type="Proteomes" id="UP000244940">
    <property type="component" value="Unassembled WGS sequence"/>
</dbReference>
<evidence type="ECO:0000256" key="10">
    <source>
        <dbReference type="HAMAP-Rule" id="MF_01959"/>
    </source>
</evidence>
<dbReference type="NCBIfam" id="NF009731">
    <property type="entry name" value="PRK13254.1-5"/>
    <property type="match status" value="1"/>
</dbReference>
<dbReference type="EMBL" id="QEYD01000003">
    <property type="protein sequence ID" value="PWE30426.1"/>
    <property type="molecule type" value="Genomic_DNA"/>
</dbReference>
<keyword evidence="8 10" id="KW-0408">Iron</keyword>
<dbReference type="GO" id="GO:0017004">
    <property type="term" value="P:cytochrome complex assembly"/>
    <property type="evidence" value="ECO:0007669"/>
    <property type="project" value="UniProtKB-KW"/>
</dbReference>
<evidence type="ECO:0000256" key="6">
    <source>
        <dbReference type="ARBA" id="ARBA00022968"/>
    </source>
</evidence>
<evidence type="ECO:0000256" key="2">
    <source>
        <dbReference type="ARBA" id="ARBA00022617"/>
    </source>
</evidence>
<evidence type="ECO:0000313" key="13">
    <source>
        <dbReference type="EMBL" id="PWE30426.1"/>
    </source>
</evidence>
<evidence type="ECO:0000313" key="14">
    <source>
        <dbReference type="Proteomes" id="UP000244940"/>
    </source>
</evidence>
<organism evidence="13 14">
    <name type="scientific">Pararhodobacter marinus</name>
    <dbReference type="NCBI Taxonomy" id="2184063"/>
    <lineage>
        <taxon>Bacteria</taxon>
        <taxon>Pseudomonadati</taxon>
        <taxon>Pseudomonadota</taxon>
        <taxon>Alphaproteobacteria</taxon>
        <taxon>Rhodobacterales</taxon>
        <taxon>Paracoccaceae</taxon>
        <taxon>Pararhodobacter</taxon>
    </lineage>
</organism>
<evidence type="ECO:0000256" key="11">
    <source>
        <dbReference type="PIRSR" id="PIRSR604329-50"/>
    </source>
</evidence>
<dbReference type="InterPro" id="IPR012340">
    <property type="entry name" value="NA-bd_OB-fold"/>
</dbReference>
<dbReference type="PANTHER" id="PTHR34128:SF2">
    <property type="entry name" value="CYTOCHROME C-TYPE BIOGENESIS PROTEIN CCME HOMOLOG, MITOCHONDRIAL"/>
    <property type="match status" value="1"/>
</dbReference>
<evidence type="ECO:0000256" key="5">
    <source>
        <dbReference type="ARBA" id="ARBA00022748"/>
    </source>
</evidence>
<feature type="transmembrane region" description="Helical" evidence="12">
    <location>
        <begin position="12"/>
        <end position="31"/>
    </location>
</feature>
<keyword evidence="3 10" id="KW-0812">Transmembrane</keyword>
<evidence type="ECO:0000256" key="4">
    <source>
        <dbReference type="ARBA" id="ARBA00022723"/>
    </source>
</evidence>
<keyword evidence="4 10" id="KW-0479">Metal-binding</keyword>
<dbReference type="InterPro" id="IPR036127">
    <property type="entry name" value="CcmE-like_sf"/>
</dbReference>
<feature type="binding site" description="covalent" evidence="10 11">
    <location>
        <position position="123"/>
    </location>
    <ligand>
        <name>heme</name>
        <dbReference type="ChEBI" id="CHEBI:30413"/>
    </ligand>
</feature>
<dbReference type="Pfam" id="PF03100">
    <property type="entry name" value="CcmE"/>
    <property type="match status" value="1"/>
</dbReference>
<dbReference type="InterPro" id="IPR004329">
    <property type="entry name" value="CcmE"/>
</dbReference>
<dbReference type="AlphaFoldDB" id="A0A2U2CEW9"/>
<dbReference type="GO" id="GO:0005886">
    <property type="term" value="C:plasma membrane"/>
    <property type="evidence" value="ECO:0007669"/>
    <property type="project" value="UniProtKB-SubCell"/>
</dbReference>
<evidence type="ECO:0000256" key="7">
    <source>
        <dbReference type="ARBA" id="ARBA00022989"/>
    </source>
</evidence>
<reference evidence="13 14" key="1">
    <citation type="submission" date="2018-05" db="EMBL/GenBank/DDBJ databases">
        <title>Pararhodobacter marina sp. nov., isolated from deep-sea water of the Indian Ocean.</title>
        <authorList>
            <person name="Lai Q.Sr."/>
            <person name="Liu X."/>
            <person name="Shao Z."/>
        </authorList>
    </citation>
    <scope>NUCLEOTIDE SEQUENCE [LARGE SCALE GENOMIC DNA]</scope>
    <source>
        <strain evidence="13 14">CIC4N-9</strain>
    </source>
</reference>
<dbReference type="OrthoDB" id="9793584at2"/>
<dbReference type="GeneID" id="94364485"/>
<keyword evidence="9 10" id="KW-0472">Membrane</keyword>
<evidence type="ECO:0000256" key="12">
    <source>
        <dbReference type="SAM" id="Phobius"/>
    </source>
</evidence>
<dbReference type="GO" id="GO:0046872">
    <property type="term" value="F:metal ion binding"/>
    <property type="evidence" value="ECO:0007669"/>
    <property type="project" value="UniProtKB-KW"/>
</dbReference>
<evidence type="ECO:0000256" key="3">
    <source>
        <dbReference type="ARBA" id="ARBA00022692"/>
    </source>
</evidence>
<feature type="topological domain" description="Extracellular" evidence="10">
    <location>
        <begin position="31"/>
        <end position="165"/>
    </location>
</feature>
<comment type="function">
    <text evidence="10">Heme chaperone required for the biogenesis of c-type cytochromes. Transiently binds heme delivered by CcmC and transfers the heme to apo-cytochromes in a process facilitated by CcmF and CcmH.</text>
</comment>
<comment type="caution">
    <text evidence="13">The sequence shown here is derived from an EMBL/GenBank/DDBJ whole genome shotgun (WGS) entry which is preliminary data.</text>
</comment>
<evidence type="ECO:0000256" key="1">
    <source>
        <dbReference type="ARBA" id="ARBA00004370"/>
    </source>
</evidence>
<comment type="similarity">
    <text evidence="10">Belongs to the CcmE/CycJ family.</text>
</comment>